<sequence>MLWCSRREWALDSPTTAKNVHANGEEAGCPHAAAAQHQQSNVPRMSIPTAHAVDRDAEGVGVWLHMKHLAHFVLFQAVQILRFSYLPRSHWLSSPSSPCLLAPFLRPET</sequence>
<dbReference type="AlphaFoldDB" id="A0A7S1IA00"/>
<proteinExistence type="predicted"/>
<gene>
    <name evidence="1" type="ORF">EGYM00392_LOCUS17016</name>
</gene>
<evidence type="ECO:0000313" key="1">
    <source>
        <dbReference type="EMBL" id="CAD9005927.1"/>
    </source>
</evidence>
<accession>A0A7S1IA00</accession>
<name>A0A7S1IA00_9EUGL</name>
<reference evidence="1" key="1">
    <citation type="submission" date="2021-01" db="EMBL/GenBank/DDBJ databases">
        <authorList>
            <person name="Corre E."/>
            <person name="Pelletier E."/>
            <person name="Niang G."/>
            <person name="Scheremetjew M."/>
            <person name="Finn R."/>
            <person name="Kale V."/>
            <person name="Holt S."/>
            <person name="Cochrane G."/>
            <person name="Meng A."/>
            <person name="Brown T."/>
            <person name="Cohen L."/>
        </authorList>
    </citation>
    <scope>NUCLEOTIDE SEQUENCE</scope>
    <source>
        <strain evidence="1">NIES-381</strain>
    </source>
</reference>
<protein>
    <submittedName>
        <fullName evidence="1">Uncharacterized protein</fullName>
    </submittedName>
</protein>
<organism evidence="1">
    <name type="scientific">Eutreptiella gymnastica</name>
    <dbReference type="NCBI Taxonomy" id="73025"/>
    <lineage>
        <taxon>Eukaryota</taxon>
        <taxon>Discoba</taxon>
        <taxon>Euglenozoa</taxon>
        <taxon>Euglenida</taxon>
        <taxon>Spirocuta</taxon>
        <taxon>Euglenophyceae</taxon>
        <taxon>Eutreptiales</taxon>
        <taxon>Eutreptiaceae</taxon>
        <taxon>Eutreptiella</taxon>
    </lineage>
</organism>
<dbReference type="EMBL" id="HBGA01046513">
    <property type="protein sequence ID" value="CAD9005927.1"/>
    <property type="molecule type" value="Transcribed_RNA"/>
</dbReference>